<sequence>MSGNIKFLKSMGITFKKKYIELEHRITSSIKSKVFLTNNHFKNGTVIIDPQYYLITNESGVSTKVVGATKNIEFILQENITFNPNSVASLTPTPNEIARGARVSTLHYNFYPQDAYGLGFFCAISIYSSNIILNLNGFEIKQSSEHALQQRFYSNIELASIPFLPSQGPHTFGSKIKYADRCIIKDGVLGRSAHHSIHGNLATNIIIKNITAYDYEVGILGLNGVRNIYIDHLRGQGHRTDVPVLGIFSSARFIWPFLDALETYAHRDISGGGGNGLENGSYTKTEYDASGGIDSEWNAALSTIRLNISGGLDITSIKTQLEQDLSSVYTGVINSADGKKKTTTSVKPLYKNHKGIVDGNSYGILINQIGVAVNGFPVSRQEPSENIYINDVIIKNHTGFINEIPALENSTYPGTPEKDPVGSVFQTQNRDASGAPLTINSNGTYKGNAVSNAQLVITKAIEANEFFFNGECAADTPCVKRNSITDRTVQWAESEAVAGAAQTLSEAGINYLFNGDSMFHVNKGLVTCKLDAIEGLYVDGCVISNCHNKTDEWPRSSDTLTDWGPPNSISDEQKQNYTLYSNGLGKSHLKSTYNGSTGHDIRAWSLSSSRNCLIQNCSTRNVSSNLGQAIGYDVHQDSDNIYLINCSSYNIDGGTSISGTAELVELSKHREMKLPKCIGYRAGPKTHNIIFQDCTTDGINDSPLTNGINSIEILSSTAINIKT</sequence>
<accession>A0A6C0B450</accession>
<protein>
    <submittedName>
        <fullName evidence="1">Uncharacterized protein</fullName>
    </submittedName>
</protein>
<reference evidence="1" key="1">
    <citation type="journal article" date="2020" name="Nature">
        <title>Giant virus diversity and host interactions through global metagenomics.</title>
        <authorList>
            <person name="Schulz F."/>
            <person name="Roux S."/>
            <person name="Paez-Espino D."/>
            <person name="Jungbluth S."/>
            <person name="Walsh D.A."/>
            <person name="Denef V.J."/>
            <person name="McMahon K.D."/>
            <person name="Konstantinidis K.T."/>
            <person name="Eloe-Fadrosh E.A."/>
            <person name="Kyrpides N.C."/>
            <person name="Woyke T."/>
        </authorList>
    </citation>
    <scope>NUCLEOTIDE SEQUENCE</scope>
    <source>
        <strain evidence="1">GVMAG-M-3300009422-16</strain>
    </source>
</reference>
<name>A0A6C0B450_9ZZZZ</name>
<dbReference type="EMBL" id="MN739070">
    <property type="protein sequence ID" value="QHS86997.1"/>
    <property type="molecule type" value="Genomic_DNA"/>
</dbReference>
<organism evidence="1">
    <name type="scientific">viral metagenome</name>
    <dbReference type="NCBI Taxonomy" id="1070528"/>
    <lineage>
        <taxon>unclassified sequences</taxon>
        <taxon>metagenomes</taxon>
        <taxon>organismal metagenomes</taxon>
    </lineage>
</organism>
<evidence type="ECO:0000313" key="1">
    <source>
        <dbReference type="EMBL" id="QHS86997.1"/>
    </source>
</evidence>
<dbReference type="AlphaFoldDB" id="A0A6C0B450"/>
<proteinExistence type="predicted"/>